<dbReference type="InterPro" id="IPR012338">
    <property type="entry name" value="Beta-lactam/transpept-like"/>
</dbReference>
<dbReference type="Gene3D" id="3.40.710.10">
    <property type="entry name" value="DD-peptidase/beta-lactamase superfamily"/>
    <property type="match status" value="2"/>
</dbReference>
<dbReference type="AlphaFoldDB" id="A0A841H292"/>
<gene>
    <name evidence="3" type="ORF">HNQ61_003927</name>
</gene>
<protein>
    <submittedName>
        <fullName evidence="3">CubicO group peptidase (Beta-lactamase class C family)</fullName>
    </submittedName>
</protein>
<organism evidence="3 4">
    <name type="scientific">Longimicrobium terrae</name>
    <dbReference type="NCBI Taxonomy" id="1639882"/>
    <lineage>
        <taxon>Bacteria</taxon>
        <taxon>Pseudomonadati</taxon>
        <taxon>Gemmatimonadota</taxon>
        <taxon>Longimicrobiia</taxon>
        <taxon>Longimicrobiales</taxon>
        <taxon>Longimicrobiaceae</taxon>
        <taxon>Longimicrobium</taxon>
    </lineage>
</organism>
<dbReference type="InterPro" id="IPR001466">
    <property type="entry name" value="Beta-lactam-related"/>
</dbReference>
<feature type="domain" description="Beta-lactamase-related" evidence="2">
    <location>
        <begin position="35"/>
        <end position="337"/>
    </location>
</feature>
<dbReference type="Proteomes" id="UP000582837">
    <property type="component" value="Unassembled WGS sequence"/>
</dbReference>
<evidence type="ECO:0000259" key="2">
    <source>
        <dbReference type="Pfam" id="PF00144"/>
    </source>
</evidence>
<dbReference type="PANTHER" id="PTHR46825">
    <property type="entry name" value="D-ALANYL-D-ALANINE-CARBOXYPEPTIDASE/ENDOPEPTIDASE AMPH"/>
    <property type="match status" value="1"/>
</dbReference>
<feature type="signal peptide" evidence="1">
    <location>
        <begin position="1"/>
        <end position="25"/>
    </location>
</feature>
<accession>A0A841H292</accession>
<evidence type="ECO:0000313" key="3">
    <source>
        <dbReference type="EMBL" id="MBB6072265.1"/>
    </source>
</evidence>
<keyword evidence="1" id="KW-0732">Signal</keyword>
<evidence type="ECO:0000256" key="1">
    <source>
        <dbReference type="SAM" id="SignalP"/>
    </source>
</evidence>
<dbReference type="RefSeq" id="WP_170036396.1">
    <property type="nucleotide sequence ID" value="NZ_JABDTL010000002.1"/>
</dbReference>
<dbReference type="InterPro" id="IPR050491">
    <property type="entry name" value="AmpC-like"/>
</dbReference>
<dbReference type="EMBL" id="JACHIA010000014">
    <property type="protein sequence ID" value="MBB6072265.1"/>
    <property type="molecule type" value="Genomic_DNA"/>
</dbReference>
<feature type="chain" id="PRO_5032863240" evidence="1">
    <location>
        <begin position="26"/>
        <end position="362"/>
    </location>
</feature>
<comment type="caution">
    <text evidence="3">The sequence shown here is derived from an EMBL/GenBank/DDBJ whole genome shotgun (WGS) entry which is preliminary data.</text>
</comment>
<dbReference type="PANTHER" id="PTHR46825:SF9">
    <property type="entry name" value="BETA-LACTAMASE-RELATED DOMAIN-CONTAINING PROTEIN"/>
    <property type="match status" value="1"/>
</dbReference>
<keyword evidence="4" id="KW-1185">Reference proteome</keyword>
<dbReference type="Pfam" id="PF00144">
    <property type="entry name" value="Beta-lactamase"/>
    <property type="match status" value="1"/>
</dbReference>
<dbReference type="SUPFAM" id="SSF56601">
    <property type="entry name" value="beta-lactamase/transpeptidase-like"/>
    <property type="match status" value="1"/>
</dbReference>
<proteinExistence type="predicted"/>
<evidence type="ECO:0000313" key="4">
    <source>
        <dbReference type="Proteomes" id="UP000582837"/>
    </source>
</evidence>
<sequence length="362" mass="39071">MRIQTRVSILGAAAVMMAGAAPAVAQGNDVQAFAAEVDSLRRAAGIPGLSIAVVRDGRVVLARGFGWADVEARTPATEHTPYNIASVTKTISGVVALRLAERGKLDLDRPLSSFAGWDEFCTEVAADGPRIFFRDLRCDQPITFRHLMGMRINGDAGQRFFYNPIAFSWASRPMMQVTGRAFSDLVADEVFRPAGMTESARIHRALPLRADLAARLALPYHLDSAGTVIRSEPPAPQGDGAAGGVISTAADLARFDAALDDERLLADSSKQMMWSAGRNAAGQTLPYGVGWYVQEIGARRAVWHSGLWDGAYSALYLKLPDERLTLILLANSDGLGWGNPLDQAAVERSPFAAAFLRRFRGQ</sequence>
<name>A0A841H292_9BACT</name>
<reference evidence="3 4" key="1">
    <citation type="submission" date="2020-08" db="EMBL/GenBank/DDBJ databases">
        <title>Genomic Encyclopedia of Type Strains, Phase IV (KMG-IV): sequencing the most valuable type-strain genomes for metagenomic binning, comparative biology and taxonomic classification.</title>
        <authorList>
            <person name="Goeker M."/>
        </authorList>
    </citation>
    <scope>NUCLEOTIDE SEQUENCE [LARGE SCALE GENOMIC DNA]</scope>
    <source>
        <strain evidence="3 4">DSM 29007</strain>
    </source>
</reference>